<dbReference type="Gene3D" id="3.40.710.10">
    <property type="entry name" value="DD-peptidase/beta-lactamase superfamily"/>
    <property type="match status" value="1"/>
</dbReference>
<accession>C8XB60</accession>
<dbReference type="PANTHER" id="PTHR43283">
    <property type="entry name" value="BETA-LACTAMASE-RELATED"/>
    <property type="match status" value="1"/>
</dbReference>
<feature type="transmembrane region" description="Helical" evidence="2">
    <location>
        <begin position="253"/>
        <end position="273"/>
    </location>
</feature>
<dbReference type="InterPro" id="IPR050789">
    <property type="entry name" value="Diverse_Enzym_Activities"/>
</dbReference>
<dbReference type="SUPFAM" id="SSF56601">
    <property type="entry name" value="beta-lactamase/transpeptidase-like"/>
    <property type="match status" value="1"/>
</dbReference>
<dbReference type="Pfam" id="PF01757">
    <property type="entry name" value="Acyl_transf_3"/>
    <property type="match status" value="1"/>
</dbReference>
<dbReference type="GO" id="GO:0016747">
    <property type="term" value="F:acyltransferase activity, transferring groups other than amino-acyl groups"/>
    <property type="evidence" value="ECO:0007669"/>
    <property type="project" value="InterPro"/>
</dbReference>
<feature type="region of interest" description="Disordered" evidence="1">
    <location>
        <begin position="1"/>
        <end position="21"/>
    </location>
</feature>
<sequence>MPAATDPMPGTTPRPGTRDPLVDGLRTVALGRVVLWHAFAAPWLSWIFPAMPVMFFLAGSVLAGSALSGSALSGSALSGSALSGPGGNGSGPIAHARRLARRLGRLLIPFWVYSLGLLATMLVAGGTLDTPDGDAESTGQRPWQLALSLLVPLHQTTGTDRDWLTGHLWYLTDYLLLVLLLPVAMVLARRIVPVTAVALAGLVALEVGPALGLPALTGAARVAAGDLLCYGLFALLGIAWATRRPGRVTAGGVAVRAMTGGLLIAATLAAALVVPLPRGSLNESYLLLAVAALGWLLLIGAAEQPLRRWAGGPRVAAIGRGVSARALTVYLWHPAAILLALSLAPDGLLHVPGVLAWTVLFTAAAVLAFGWVEDVAARRPPRWWPGRRPRPARRGPTPIPLRLGLVAACASLLAVAAVGVSGVFVDRAGTAVAAIPRPSDRTALADTAFVGIKDRAAASTESPAELPVGELQDGLDAWILAQPDVDDAVVSVASGTQIWSGSGTRPEEALAGRAADAAVGMASLTKTFTAALAVQFAADGVLDLDAAVPELPGVAPLPDGVTVTARQLLQHSTGLVQYNDAVGYDPAHVYTAAELVSLSTRTPLLHVPGAAVSYSNSNYLWLGLLLESLTAQDYGSLLSDRITAPLGLATVGVIDDGRAGWVGSSSGGITAAPADVARFFDALLNRGEVLSREALARMTELNELNTGLGLWPLCPCGEVPEGGKWATGLGHYIGDGAAFAFPDDALAVYIRVSGPAITAERMTQLRDDLLVTMRDTATRSGVEH</sequence>
<dbReference type="InterPro" id="IPR002656">
    <property type="entry name" value="Acyl_transf_3_dom"/>
</dbReference>
<keyword evidence="2" id="KW-1133">Transmembrane helix</keyword>
<dbReference type="eggNOG" id="COG1835">
    <property type="taxonomic scope" value="Bacteria"/>
</dbReference>
<feature type="transmembrane region" description="Helical" evidence="2">
    <location>
        <begin position="106"/>
        <end position="128"/>
    </location>
</feature>
<keyword evidence="2" id="KW-0812">Transmembrane</keyword>
<feature type="transmembrane region" description="Helical" evidence="2">
    <location>
        <begin position="322"/>
        <end position="342"/>
    </location>
</feature>
<dbReference type="EMBL" id="CP001737">
    <property type="protein sequence ID" value="ACV81352.1"/>
    <property type="molecule type" value="Genomic_DNA"/>
</dbReference>
<feature type="transmembrane region" description="Helical" evidence="2">
    <location>
        <begin position="194"/>
        <end position="216"/>
    </location>
</feature>
<feature type="domain" description="Beta-lactamase-related" evidence="3">
    <location>
        <begin position="495"/>
        <end position="706"/>
    </location>
</feature>
<organism evidence="5 6">
    <name type="scientific">Nakamurella multipartita (strain ATCC 700099 / DSM 44233 / CIP 104796 / JCM 9543 / NBRC 105858 / Y-104)</name>
    <name type="common">Microsphaera multipartita</name>
    <dbReference type="NCBI Taxonomy" id="479431"/>
    <lineage>
        <taxon>Bacteria</taxon>
        <taxon>Bacillati</taxon>
        <taxon>Actinomycetota</taxon>
        <taxon>Actinomycetes</taxon>
        <taxon>Nakamurellales</taxon>
        <taxon>Nakamurellaceae</taxon>
        <taxon>Nakamurella</taxon>
    </lineage>
</organism>
<feature type="domain" description="Acyltransferase 3" evidence="4">
    <location>
        <begin position="22"/>
        <end position="368"/>
    </location>
</feature>
<protein>
    <submittedName>
        <fullName evidence="5">Beta-lactamase</fullName>
    </submittedName>
</protein>
<evidence type="ECO:0000313" key="5">
    <source>
        <dbReference type="EMBL" id="ACV81352.1"/>
    </source>
</evidence>
<dbReference type="KEGG" id="nml:Namu_5081"/>
<evidence type="ECO:0000259" key="3">
    <source>
        <dbReference type="Pfam" id="PF00144"/>
    </source>
</evidence>
<name>C8XB60_NAKMY</name>
<feature type="transmembrane region" description="Helical" evidence="2">
    <location>
        <begin position="354"/>
        <end position="372"/>
    </location>
</feature>
<keyword evidence="6" id="KW-1185">Reference proteome</keyword>
<dbReference type="Proteomes" id="UP000002218">
    <property type="component" value="Chromosome"/>
</dbReference>
<gene>
    <name evidence="5" type="ordered locus">Namu_5081</name>
</gene>
<dbReference type="eggNOG" id="COG1680">
    <property type="taxonomic scope" value="Bacteria"/>
</dbReference>
<keyword evidence="2" id="KW-0472">Membrane</keyword>
<feature type="transmembrane region" description="Helical" evidence="2">
    <location>
        <begin position="43"/>
        <end position="67"/>
    </location>
</feature>
<proteinExistence type="predicted"/>
<reference evidence="5 6" key="2">
    <citation type="journal article" date="2010" name="Stand. Genomic Sci.">
        <title>Complete genome sequence of Nakamurella multipartita type strain (Y-104).</title>
        <authorList>
            <person name="Tice H."/>
            <person name="Mayilraj S."/>
            <person name="Sims D."/>
            <person name="Lapidus A."/>
            <person name="Nolan M."/>
            <person name="Lucas S."/>
            <person name="Glavina Del Rio T."/>
            <person name="Copeland A."/>
            <person name="Cheng J.F."/>
            <person name="Meincke L."/>
            <person name="Bruce D."/>
            <person name="Goodwin L."/>
            <person name="Pitluck S."/>
            <person name="Ivanova N."/>
            <person name="Mavromatis K."/>
            <person name="Ovchinnikova G."/>
            <person name="Pati A."/>
            <person name="Chen A."/>
            <person name="Palaniappan K."/>
            <person name="Land M."/>
            <person name="Hauser L."/>
            <person name="Chang Y.J."/>
            <person name="Jeffries C.D."/>
            <person name="Detter J.C."/>
            <person name="Brettin T."/>
            <person name="Rohde M."/>
            <person name="Goker M."/>
            <person name="Bristow J."/>
            <person name="Eisen J.A."/>
            <person name="Markowitz V."/>
            <person name="Hugenholtz P."/>
            <person name="Kyrpides N.C."/>
            <person name="Klenk H.P."/>
            <person name="Chen F."/>
        </authorList>
    </citation>
    <scope>NUCLEOTIDE SEQUENCE [LARGE SCALE GENOMIC DNA]</scope>
    <source>
        <strain evidence="6">ATCC 700099 / DSM 44233 / CIP 104796 / JCM 9543 / NBRC 105858 / Y-104</strain>
    </source>
</reference>
<dbReference type="RefSeq" id="WP_015750160.1">
    <property type="nucleotide sequence ID" value="NC_013235.1"/>
</dbReference>
<feature type="transmembrane region" description="Helical" evidence="2">
    <location>
        <begin position="285"/>
        <end position="302"/>
    </location>
</feature>
<evidence type="ECO:0000256" key="1">
    <source>
        <dbReference type="SAM" id="MobiDB-lite"/>
    </source>
</evidence>
<feature type="compositionally biased region" description="Low complexity" evidence="1">
    <location>
        <begin position="1"/>
        <end position="15"/>
    </location>
</feature>
<evidence type="ECO:0000313" key="6">
    <source>
        <dbReference type="Proteomes" id="UP000002218"/>
    </source>
</evidence>
<dbReference type="HOGENOM" id="CLU_357462_0_0_11"/>
<evidence type="ECO:0000259" key="4">
    <source>
        <dbReference type="Pfam" id="PF01757"/>
    </source>
</evidence>
<dbReference type="AlphaFoldDB" id="C8XB60"/>
<evidence type="ECO:0000256" key="2">
    <source>
        <dbReference type="SAM" id="Phobius"/>
    </source>
</evidence>
<dbReference type="STRING" id="479431.Namu_5081"/>
<dbReference type="InParanoid" id="C8XB60"/>
<feature type="transmembrane region" description="Helical" evidence="2">
    <location>
        <begin position="168"/>
        <end position="187"/>
    </location>
</feature>
<dbReference type="InterPro" id="IPR012338">
    <property type="entry name" value="Beta-lactam/transpept-like"/>
</dbReference>
<dbReference type="InterPro" id="IPR001466">
    <property type="entry name" value="Beta-lactam-related"/>
</dbReference>
<dbReference type="Pfam" id="PF00144">
    <property type="entry name" value="Beta-lactamase"/>
    <property type="match status" value="1"/>
</dbReference>
<reference evidence="6" key="1">
    <citation type="submission" date="2009-09" db="EMBL/GenBank/DDBJ databases">
        <title>The complete genome of Nakamurella multipartita DSM 44233.</title>
        <authorList>
            <consortium name="US DOE Joint Genome Institute (JGI-PGF)"/>
            <person name="Lucas S."/>
            <person name="Copeland A."/>
            <person name="Lapidus A."/>
            <person name="Glavina del Rio T."/>
            <person name="Dalin E."/>
            <person name="Tice H."/>
            <person name="Bruce D."/>
            <person name="Goodwin L."/>
            <person name="Pitluck S."/>
            <person name="Kyrpides N."/>
            <person name="Mavromatis K."/>
            <person name="Ivanova N."/>
            <person name="Ovchinnikova G."/>
            <person name="Sims D."/>
            <person name="Meincke L."/>
            <person name="Brettin T."/>
            <person name="Detter J.C."/>
            <person name="Han C."/>
            <person name="Larimer F."/>
            <person name="Land M."/>
            <person name="Hauser L."/>
            <person name="Markowitz V."/>
            <person name="Cheng J.-F."/>
            <person name="Hugenholtz P."/>
            <person name="Woyke T."/>
            <person name="Wu D."/>
            <person name="Klenk H.-P."/>
            <person name="Eisen J.A."/>
        </authorList>
    </citation>
    <scope>NUCLEOTIDE SEQUENCE [LARGE SCALE GENOMIC DNA]</scope>
    <source>
        <strain evidence="6">ATCC 700099 / DSM 44233 / CIP 104796 / JCM 9543 / NBRC 105858 / Y-104</strain>
    </source>
</reference>
<feature type="transmembrane region" description="Helical" evidence="2">
    <location>
        <begin position="222"/>
        <end position="241"/>
    </location>
</feature>
<feature type="transmembrane region" description="Helical" evidence="2">
    <location>
        <begin position="403"/>
        <end position="425"/>
    </location>
</feature>